<name>I4H018_MICAE</name>
<dbReference type="PANTHER" id="PTHR12110">
    <property type="entry name" value="HYDROXYPYRUVATE ISOMERASE"/>
    <property type="match status" value="1"/>
</dbReference>
<feature type="domain" description="Xylose isomerase-like TIM barrel" evidence="1">
    <location>
        <begin position="39"/>
        <end position="299"/>
    </location>
</feature>
<dbReference type="EMBL" id="CAIM01000034">
    <property type="protein sequence ID" value="CCI15392.1"/>
    <property type="molecule type" value="Genomic_DNA"/>
</dbReference>
<accession>I4H018</accession>
<dbReference type="InterPro" id="IPR050312">
    <property type="entry name" value="IolE/XylAMocC-like"/>
</dbReference>
<dbReference type="Pfam" id="PF01261">
    <property type="entry name" value="AP_endonuc_2"/>
    <property type="match status" value="1"/>
</dbReference>
<sequence>MSTSPSLSQRDIYLSFFMFTTDLKPDNSEYRETVIKHIKELQKFGYTGFEFPIAPPPPESQNYAQDDLENYTQLRSYLDKEGLTEVKISTNVGATLSFDPSSPDPQQRQQALDYLKSRVDITAALRGNIMMGPIVIPYGLFPVTEPTEQPIWSDQLQDYLKGRYDNAKPILNQLGEYAEGKNVKLAIEPITHWETSGPNKLSQLIEFLKGVPSKQVGVVIDSAHETLDGDGPEIFKTQVDYLDQQKRLHYIQVSPPDRGAIHTSWLPWQSFLEPILKVYDGPIAVEIFNAIPAFTNSLRLTRRKFWIPGEDPENQYPSAYYIADQAIKVTQQEILKTVNSYR</sequence>
<reference evidence="2 3" key="1">
    <citation type="submission" date="2012-04" db="EMBL/GenBank/DDBJ databases">
        <authorList>
            <person name="Genoscope - CEA"/>
        </authorList>
    </citation>
    <scope>NUCLEOTIDE SEQUENCE [LARGE SCALE GENOMIC DNA]</scope>
    <source>
        <strain evidence="2 3">9807</strain>
    </source>
</reference>
<dbReference type="Gene3D" id="3.20.20.150">
    <property type="entry name" value="Divalent-metal-dependent TIM barrel enzymes"/>
    <property type="match status" value="1"/>
</dbReference>
<dbReference type="InterPro" id="IPR036237">
    <property type="entry name" value="Xyl_isomerase-like_sf"/>
</dbReference>
<dbReference type="InterPro" id="IPR013022">
    <property type="entry name" value="Xyl_isomerase-like_TIM-brl"/>
</dbReference>
<dbReference type="SUPFAM" id="SSF51658">
    <property type="entry name" value="Xylose isomerase-like"/>
    <property type="match status" value="1"/>
</dbReference>
<dbReference type="Proteomes" id="UP000003613">
    <property type="component" value="Unassembled WGS sequence"/>
</dbReference>
<proteinExistence type="predicted"/>
<evidence type="ECO:0000313" key="2">
    <source>
        <dbReference type="EMBL" id="CCI15392.1"/>
    </source>
</evidence>
<evidence type="ECO:0000259" key="1">
    <source>
        <dbReference type="Pfam" id="PF01261"/>
    </source>
</evidence>
<comment type="caution">
    <text evidence="2">The sequence shown here is derived from an EMBL/GenBank/DDBJ whole genome shotgun (WGS) entry which is preliminary data.</text>
</comment>
<dbReference type="AlphaFoldDB" id="I4H018"/>
<dbReference type="GO" id="GO:0016853">
    <property type="term" value="F:isomerase activity"/>
    <property type="evidence" value="ECO:0007669"/>
    <property type="project" value="UniProtKB-KW"/>
</dbReference>
<evidence type="ECO:0000313" key="3">
    <source>
        <dbReference type="Proteomes" id="UP000003613"/>
    </source>
</evidence>
<gene>
    <name evidence="2" type="ORF">MICAF_1290005</name>
</gene>
<keyword evidence="2" id="KW-0413">Isomerase</keyword>
<dbReference type="RefSeq" id="WP_002786376.1">
    <property type="nucleotide sequence ID" value="NZ_HE973326.1"/>
</dbReference>
<protein>
    <submittedName>
        <fullName evidence="2">Xylose isomerase-like TIM barrel</fullName>
    </submittedName>
</protein>
<organism evidence="2 3">
    <name type="scientific">Microcystis aeruginosa PCC 9807</name>
    <dbReference type="NCBI Taxonomy" id="1160283"/>
    <lineage>
        <taxon>Bacteria</taxon>
        <taxon>Bacillati</taxon>
        <taxon>Cyanobacteriota</taxon>
        <taxon>Cyanophyceae</taxon>
        <taxon>Oscillatoriophycideae</taxon>
        <taxon>Chroococcales</taxon>
        <taxon>Microcystaceae</taxon>
        <taxon>Microcystis</taxon>
    </lineage>
</organism>
<dbReference type="HOGENOM" id="CLU_818606_0_0_3"/>